<dbReference type="EMBL" id="NATQ01000013">
    <property type="protein sequence ID" value="OQX91067.1"/>
    <property type="molecule type" value="Genomic_DNA"/>
</dbReference>
<gene>
    <name evidence="3" type="ORF">B6D57_01115</name>
</gene>
<proteinExistence type="predicted"/>
<comment type="caution">
    <text evidence="3">The sequence shown here is derived from an EMBL/GenBank/DDBJ whole genome shotgun (WGS) entry which is preliminary data.</text>
</comment>
<dbReference type="InterPro" id="IPR017853">
    <property type="entry name" value="GH"/>
</dbReference>
<keyword evidence="1" id="KW-0732">Signal</keyword>
<sequence length="530" mass="60971">MRYIFFIVLITTFLLSLSIVHPSQGELKGLWVVRDTLMDSANVIALVEDAKTFGFTDLFVQVRGAGDSYYLSKCEPRAFKLDHLPKGVDPLQMVICLTRPKGIRIHAWLNMLYASPGAGYEMKDDHILARYPSWCQEDVFSRSMWDYTRKMLAGTDTEGLYLKPEYPQVADYLSNIVIDIADRYRVDGIHLDFIRYPNIRFGYSTYACEEFKDRYGIDPRIFPQYPLVSDPLTSPARLWLYIHQLEWFHWRAERITHIVREIDRALKEKKPDVILSAAVWFPPQHAYRYVGQDWVGWLEEGIIDIACPMAYWSSSENIARELIPLINKGYHIALGIGAWRKETEEIISDIDLSRVLNADGFILFSYGGIVENKILPIALKLREMAPFEIEGEISLLPQEYEDWTDNTEYNELLGNESIEALIELGKVYSEMDIKRELWDEVIYSERRSTDNAVLGGIPNKDGITILKGVRAIDGLVKPILQEKYKNIKDTVGSDGVLTIRDMKNWQGDVIYDIDTSISCLLISISENISF</sequence>
<name>A0A1W9S375_9BACT</name>
<dbReference type="Proteomes" id="UP000192611">
    <property type="component" value="Unassembled WGS sequence"/>
</dbReference>
<dbReference type="PANTHER" id="PTHR43405">
    <property type="entry name" value="GLYCOSYL HYDROLASE DIGH"/>
    <property type="match status" value="1"/>
</dbReference>
<dbReference type="AlphaFoldDB" id="A0A1W9S375"/>
<dbReference type="InterPro" id="IPR052177">
    <property type="entry name" value="Divisome_Glycosyl_Hydrolase"/>
</dbReference>
<feature type="domain" description="Glycosyl hydrolase-like 10" evidence="2">
    <location>
        <begin position="39"/>
        <end position="319"/>
    </location>
</feature>
<dbReference type="Gene3D" id="3.20.20.80">
    <property type="entry name" value="Glycosidases"/>
    <property type="match status" value="1"/>
</dbReference>
<dbReference type="SUPFAM" id="SSF51445">
    <property type="entry name" value="(Trans)glycosidases"/>
    <property type="match status" value="1"/>
</dbReference>
<evidence type="ECO:0000259" key="2">
    <source>
        <dbReference type="Pfam" id="PF02638"/>
    </source>
</evidence>
<reference evidence="4" key="1">
    <citation type="submission" date="2017-03" db="EMBL/GenBank/DDBJ databases">
        <title>Novel pathways for hydrocarbon cycling and metabolic interdependencies in hydrothermal sediment communities.</title>
        <authorList>
            <person name="Dombrowski N."/>
            <person name="Seitz K."/>
            <person name="Teske A."/>
            <person name="Baker B."/>
        </authorList>
    </citation>
    <scope>NUCLEOTIDE SEQUENCE [LARGE SCALE GENOMIC DNA]</scope>
</reference>
<dbReference type="PANTHER" id="PTHR43405:SF1">
    <property type="entry name" value="GLYCOSYL HYDROLASE DIGH"/>
    <property type="match status" value="1"/>
</dbReference>
<evidence type="ECO:0000313" key="4">
    <source>
        <dbReference type="Proteomes" id="UP000192611"/>
    </source>
</evidence>
<dbReference type="InterPro" id="IPR003790">
    <property type="entry name" value="GHL10"/>
</dbReference>
<organism evidence="3 4">
    <name type="scientific">Candidatus Coatesbacteria bacterium 4484_99</name>
    <dbReference type="NCBI Taxonomy" id="1970774"/>
    <lineage>
        <taxon>Bacteria</taxon>
        <taxon>Candidatus Coatesiibacteriota</taxon>
    </lineage>
</organism>
<evidence type="ECO:0000313" key="3">
    <source>
        <dbReference type="EMBL" id="OQX91067.1"/>
    </source>
</evidence>
<protein>
    <recommendedName>
        <fullName evidence="2">Glycosyl hydrolase-like 10 domain-containing protein</fullName>
    </recommendedName>
</protein>
<dbReference type="Pfam" id="PF02638">
    <property type="entry name" value="GHL10"/>
    <property type="match status" value="1"/>
</dbReference>
<evidence type="ECO:0000256" key="1">
    <source>
        <dbReference type="ARBA" id="ARBA00022729"/>
    </source>
</evidence>
<accession>A0A1W9S375</accession>